<accession>A0A0F9RMC8</accession>
<evidence type="ECO:0000313" key="1">
    <source>
        <dbReference type="EMBL" id="KKN26101.1"/>
    </source>
</evidence>
<organism evidence="1">
    <name type="scientific">marine sediment metagenome</name>
    <dbReference type="NCBI Taxonomy" id="412755"/>
    <lineage>
        <taxon>unclassified sequences</taxon>
        <taxon>metagenomes</taxon>
        <taxon>ecological metagenomes</taxon>
    </lineage>
</organism>
<sequence>MSYKQRFYLLWDKELQRNKSLLLKRLIVVIRYAYNVFRDDPQEESVVKRVRRWQQRSRK</sequence>
<protein>
    <submittedName>
        <fullName evidence="1">Uncharacterized protein</fullName>
    </submittedName>
</protein>
<reference evidence="1" key="1">
    <citation type="journal article" date="2015" name="Nature">
        <title>Complex archaea that bridge the gap between prokaryotes and eukaryotes.</title>
        <authorList>
            <person name="Spang A."/>
            <person name="Saw J.H."/>
            <person name="Jorgensen S.L."/>
            <person name="Zaremba-Niedzwiedzka K."/>
            <person name="Martijn J."/>
            <person name="Lind A.E."/>
            <person name="van Eijk R."/>
            <person name="Schleper C."/>
            <person name="Guy L."/>
            <person name="Ettema T.J."/>
        </authorList>
    </citation>
    <scope>NUCLEOTIDE SEQUENCE</scope>
</reference>
<comment type="caution">
    <text evidence="1">The sequence shown here is derived from an EMBL/GenBank/DDBJ whole genome shotgun (WGS) entry which is preliminary data.</text>
</comment>
<dbReference type="AlphaFoldDB" id="A0A0F9RMC8"/>
<dbReference type="EMBL" id="LAZR01002748">
    <property type="protein sequence ID" value="KKN26101.1"/>
    <property type="molecule type" value="Genomic_DNA"/>
</dbReference>
<proteinExistence type="predicted"/>
<gene>
    <name evidence="1" type="ORF">LCGC14_0878180</name>
</gene>
<name>A0A0F9RMC8_9ZZZZ</name>